<keyword evidence="7" id="KW-1185">Reference proteome</keyword>
<evidence type="ECO:0000256" key="4">
    <source>
        <dbReference type="ARBA" id="ARBA00023139"/>
    </source>
</evidence>
<evidence type="ECO:0000256" key="1">
    <source>
        <dbReference type="ARBA" id="ARBA00004308"/>
    </source>
</evidence>
<keyword evidence="3" id="KW-0472">Membrane</keyword>
<dbReference type="EMBL" id="CANTUO010000001">
    <property type="protein sequence ID" value="CAI5756336.1"/>
    <property type="molecule type" value="Genomic_DNA"/>
</dbReference>
<keyword evidence="5" id="KW-0449">Lipoprotein</keyword>
<dbReference type="AlphaFoldDB" id="A0A9W4TQG6"/>
<dbReference type="GO" id="GO:0031902">
    <property type="term" value="C:late endosome membrane"/>
    <property type="evidence" value="ECO:0007669"/>
    <property type="project" value="InterPro"/>
</dbReference>
<proteinExistence type="predicted"/>
<evidence type="ECO:0000313" key="6">
    <source>
        <dbReference type="EMBL" id="CAI5756336.1"/>
    </source>
</evidence>
<dbReference type="OrthoDB" id="3995860at2759"/>
<evidence type="ECO:0000313" key="7">
    <source>
        <dbReference type="Proteomes" id="UP001152885"/>
    </source>
</evidence>
<reference evidence="6" key="1">
    <citation type="submission" date="2022-12" db="EMBL/GenBank/DDBJ databases">
        <authorList>
            <person name="Brejova B."/>
        </authorList>
    </citation>
    <scope>NUCLEOTIDE SEQUENCE</scope>
</reference>
<dbReference type="InterPro" id="IPR028209">
    <property type="entry name" value="LAMTOR1/MEH1"/>
</dbReference>
<comment type="subcellular location">
    <subcellularLocation>
        <location evidence="1">Endomembrane system</location>
    </subcellularLocation>
</comment>
<dbReference type="GO" id="GO:0071986">
    <property type="term" value="C:Ragulator complex"/>
    <property type="evidence" value="ECO:0007669"/>
    <property type="project" value="InterPro"/>
</dbReference>
<dbReference type="GO" id="GO:0001919">
    <property type="term" value="P:regulation of receptor recycling"/>
    <property type="evidence" value="ECO:0007669"/>
    <property type="project" value="InterPro"/>
</dbReference>
<dbReference type="SMART" id="SM01262">
    <property type="entry name" value="LAMTOR"/>
    <property type="match status" value="1"/>
</dbReference>
<evidence type="ECO:0000256" key="5">
    <source>
        <dbReference type="ARBA" id="ARBA00023288"/>
    </source>
</evidence>
<protein>
    <submittedName>
        <fullName evidence="6">Uncharacterized protein</fullName>
    </submittedName>
</protein>
<dbReference type="Pfam" id="PF15454">
    <property type="entry name" value="LAMTOR"/>
    <property type="match status" value="1"/>
</dbReference>
<dbReference type="GO" id="GO:0071230">
    <property type="term" value="P:cellular response to amino acid stimulus"/>
    <property type="evidence" value="ECO:0007669"/>
    <property type="project" value="InterPro"/>
</dbReference>
<keyword evidence="4" id="KW-0564">Palmitate</keyword>
<dbReference type="Proteomes" id="UP001152885">
    <property type="component" value="Unassembled WGS sequence"/>
</dbReference>
<organism evidence="6 7">
    <name type="scientific">Candida verbasci</name>
    <dbReference type="NCBI Taxonomy" id="1227364"/>
    <lineage>
        <taxon>Eukaryota</taxon>
        <taxon>Fungi</taxon>
        <taxon>Dikarya</taxon>
        <taxon>Ascomycota</taxon>
        <taxon>Saccharomycotina</taxon>
        <taxon>Pichiomycetes</taxon>
        <taxon>Debaryomycetaceae</taxon>
        <taxon>Candida/Lodderomyces clade</taxon>
        <taxon>Candida</taxon>
    </lineage>
</organism>
<dbReference type="GO" id="GO:0045121">
    <property type="term" value="C:membrane raft"/>
    <property type="evidence" value="ECO:0007669"/>
    <property type="project" value="InterPro"/>
</dbReference>
<accession>A0A9W4TQG6</accession>
<sequence>MGLCLSCLQGNSDDEFDETSSLLRNQQQQQYITDYEQEESIKQQQQRQLELNSIVNELSDKLIDVTGFLSNQPSNGNLQAIKSNEENYDNDIYIYTESDRAKVKEQLESIDESIVKSTTIEVKQPLYLNF</sequence>
<name>A0A9W4TQG6_9ASCO</name>
<dbReference type="GO" id="GO:0016197">
    <property type="term" value="P:endosomal transport"/>
    <property type="evidence" value="ECO:0007669"/>
    <property type="project" value="InterPro"/>
</dbReference>
<gene>
    <name evidence="6" type="ORF">CANVERA_P0852</name>
</gene>
<dbReference type="GO" id="GO:0043410">
    <property type="term" value="P:positive regulation of MAPK cascade"/>
    <property type="evidence" value="ECO:0007669"/>
    <property type="project" value="InterPro"/>
</dbReference>
<keyword evidence="2" id="KW-0519">Myristate</keyword>
<evidence type="ECO:0000256" key="3">
    <source>
        <dbReference type="ARBA" id="ARBA00023136"/>
    </source>
</evidence>
<evidence type="ECO:0000256" key="2">
    <source>
        <dbReference type="ARBA" id="ARBA00022707"/>
    </source>
</evidence>
<dbReference type="GO" id="GO:0032008">
    <property type="term" value="P:positive regulation of TOR signaling"/>
    <property type="evidence" value="ECO:0007669"/>
    <property type="project" value="InterPro"/>
</dbReference>
<comment type="caution">
    <text evidence="6">The sequence shown here is derived from an EMBL/GenBank/DDBJ whole genome shotgun (WGS) entry which is preliminary data.</text>
</comment>